<dbReference type="PATRIC" id="fig|907348.3.peg.1223"/>
<evidence type="ECO:0000313" key="4">
    <source>
        <dbReference type="Proteomes" id="UP000003571"/>
    </source>
</evidence>
<dbReference type="InterPro" id="IPR035940">
    <property type="entry name" value="CAP_sf"/>
</dbReference>
<protein>
    <submittedName>
        <fullName evidence="3">SCP-like extracellular</fullName>
    </submittedName>
</protein>
<dbReference type="RefSeq" id="WP_002703797.1">
    <property type="nucleotide sequence ID" value="NZ_AGRW01000043.1"/>
</dbReference>
<dbReference type="OrthoDB" id="7550377at2"/>
<dbReference type="EMBL" id="AGRW01000043">
    <property type="protein sequence ID" value="EIC02107.1"/>
    <property type="molecule type" value="Genomic_DNA"/>
</dbReference>
<evidence type="ECO:0000313" key="3">
    <source>
        <dbReference type="EMBL" id="EIC02107.1"/>
    </source>
</evidence>
<dbReference type="eggNOG" id="COG2340">
    <property type="taxonomic scope" value="Bacteria"/>
</dbReference>
<dbReference type="InterPro" id="IPR014044">
    <property type="entry name" value="CAP_dom"/>
</dbReference>
<feature type="compositionally biased region" description="Polar residues" evidence="1">
    <location>
        <begin position="145"/>
        <end position="158"/>
    </location>
</feature>
<dbReference type="Pfam" id="PF00188">
    <property type="entry name" value="CAP"/>
    <property type="match status" value="1"/>
</dbReference>
<proteinExistence type="predicted"/>
<dbReference type="SUPFAM" id="SSF55797">
    <property type="entry name" value="PR-1-like"/>
    <property type="match status" value="1"/>
</dbReference>
<organism evidence="3 4">
    <name type="scientific">Treponema saccharophilum DSM 2985</name>
    <dbReference type="NCBI Taxonomy" id="907348"/>
    <lineage>
        <taxon>Bacteria</taxon>
        <taxon>Pseudomonadati</taxon>
        <taxon>Spirochaetota</taxon>
        <taxon>Spirochaetia</taxon>
        <taxon>Spirochaetales</taxon>
        <taxon>Treponemataceae</taxon>
        <taxon>Treponema</taxon>
    </lineage>
</organism>
<gene>
    <name evidence="3" type="ORF">TresaDRAFT_1443</name>
</gene>
<dbReference type="PANTHER" id="PTHR31157">
    <property type="entry name" value="SCP DOMAIN-CONTAINING PROTEIN"/>
    <property type="match status" value="1"/>
</dbReference>
<keyword evidence="4" id="KW-1185">Reference proteome</keyword>
<dbReference type="PANTHER" id="PTHR31157:SF1">
    <property type="entry name" value="SCP DOMAIN-CONTAINING PROTEIN"/>
    <property type="match status" value="1"/>
</dbReference>
<evidence type="ECO:0000256" key="1">
    <source>
        <dbReference type="SAM" id="MobiDB-lite"/>
    </source>
</evidence>
<dbReference type="STRING" id="907348.TresaDRAFT_1443"/>
<dbReference type="Proteomes" id="UP000003571">
    <property type="component" value="Unassembled WGS sequence"/>
</dbReference>
<reference evidence="3 4" key="1">
    <citation type="submission" date="2011-09" db="EMBL/GenBank/DDBJ databases">
        <title>The draft genome of Treponema saccharophilum DSM 2985.</title>
        <authorList>
            <consortium name="US DOE Joint Genome Institute (JGI-PGF)"/>
            <person name="Lucas S."/>
            <person name="Copeland A."/>
            <person name="Lapidus A."/>
            <person name="Glavina del Rio T."/>
            <person name="Dalin E."/>
            <person name="Tice H."/>
            <person name="Bruce D."/>
            <person name="Goodwin L."/>
            <person name="Pitluck S."/>
            <person name="Peters L."/>
            <person name="Kyrpides N."/>
            <person name="Mavromatis K."/>
            <person name="Ivanova N."/>
            <person name="Markowitz V."/>
            <person name="Cheng J.-F."/>
            <person name="Hugenholtz P."/>
            <person name="Woyke T."/>
            <person name="Wu D."/>
            <person name="Gronow S."/>
            <person name="Wellnitz S."/>
            <person name="Brambilla E."/>
            <person name="Klenk H.-P."/>
            <person name="Eisen J.A."/>
        </authorList>
    </citation>
    <scope>NUCLEOTIDE SEQUENCE [LARGE SCALE GENOMIC DNA]</scope>
    <source>
        <strain evidence="3 4">DSM 2985</strain>
    </source>
</reference>
<feature type="region of interest" description="Disordered" evidence="1">
    <location>
        <begin position="142"/>
        <end position="165"/>
    </location>
</feature>
<name>H7EK20_9SPIR</name>
<dbReference type="CDD" id="cd05379">
    <property type="entry name" value="CAP_bacterial"/>
    <property type="match status" value="1"/>
</dbReference>
<evidence type="ECO:0000259" key="2">
    <source>
        <dbReference type="Pfam" id="PF00188"/>
    </source>
</evidence>
<dbReference type="PROSITE" id="PS51257">
    <property type="entry name" value="PROKAR_LIPOPROTEIN"/>
    <property type="match status" value="1"/>
</dbReference>
<dbReference type="AlphaFoldDB" id="H7EK20"/>
<comment type="caution">
    <text evidence="3">The sequence shown here is derived from an EMBL/GenBank/DDBJ whole genome shotgun (WGS) entry which is preliminary data.</text>
</comment>
<accession>H7EK20</accession>
<sequence>MKKLTFPTITILATTVLFSGCATMDKISEFSASMNRKIESSTSSKNQDTEKWDIAALDTARNLDYLSTVEKDVVLEMNKARSNPALYAELYIAPRVKKFNGKIYNGSLRTNEGAAVVNECVSYMKRAKPLPVFAPQKGLSLAAQRHSSTQGETAQTGHTGVDGSTPFTRIEKYGSYRTAGENISYGPTSGRDIVVQLLVDDGVASRGHRKNIMNKDFSSTGVGFTKKHRTYGSVCVITYAGEYKEK</sequence>
<dbReference type="Gene3D" id="3.40.33.10">
    <property type="entry name" value="CAP"/>
    <property type="match status" value="1"/>
</dbReference>
<feature type="domain" description="SCP" evidence="2">
    <location>
        <begin position="125"/>
        <end position="236"/>
    </location>
</feature>